<dbReference type="STRING" id="64571.A0A1Y2G7S4"/>
<keyword evidence="19" id="KW-1185">Reference proteome</keyword>
<evidence type="ECO:0000313" key="18">
    <source>
        <dbReference type="EMBL" id="ORY94334.1"/>
    </source>
</evidence>
<dbReference type="InterPro" id="IPR029006">
    <property type="entry name" value="ADF-H/Gelsolin-like_dom_sf"/>
</dbReference>
<dbReference type="InterPro" id="IPR036465">
    <property type="entry name" value="vWFA_dom_sf"/>
</dbReference>
<dbReference type="InterPro" id="IPR012990">
    <property type="entry name" value="Beta-sandwich_Sec23_24"/>
</dbReference>
<organism evidence="18 19">
    <name type="scientific">Lobosporangium transversale</name>
    <dbReference type="NCBI Taxonomy" id="64571"/>
    <lineage>
        <taxon>Eukaryota</taxon>
        <taxon>Fungi</taxon>
        <taxon>Fungi incertae sedis</taxon>
        <taxon>Mucoromycota</taxon>
        <taxon>Mortierellomycotina</taxon>
        <taxon>Mortierellomycetes</taxon>
        <taxon>Mortierellales</taxon>
        <taxon>Mortierellaceae</taxon>
        <taxon>Lobosporangium</taxon>
    </lineage>
</organism>
<evidence type="ECO:0000259" key="17">
    <source>
        <dbReference type="Pfam" id="PF08033"/>
    </source>
</evidence>
<dbReference type="Gene3D" id="3.40.50.410">
    <property type="entry name" value="von Willebrand factor, type A domain"/>
    <property type="match status" value="1"/>
</dbReference>
<dbReference type="InterPro" id="IPR041742">
    <property type="entry name" value="Sec24-like_trunk_dom"/>
</dbReference>
<dbReference type="SUPFAM" id="SSF82919">
    <property type="entry name" value="Zn-finger domain of Sec23/24"/>
    <property type="match status" value="1"/>
</dbReference>
<comment type="similarity">
    <text evidence="4">Belongs to the SEC23/SEC24 family. SEC24 subfamily.</text>
</comment>
<dbReference type="FunCoup" id="A0A1Y2G7S4">
    <property type="interactions" value="413"/>
</dbReference>
<evidence type="ECO:0000256" key="3">
    <source>
        <dbReference type="ARBA" id="ARBA00004586"/>
    </source>
</evidence>
<feature type="compositionally biased region" description="Polar residues" evidence="12">
    <location>
        <begin position="242"/>
        <end position="254"/>
    </location>
</feature>
<evidence type="ECO:0000256" key="12">
    <source>
        <dbReference type="SAM" id="MobiDB-lite"/>
    </source>
</evidence>
<evidence type="ECO:0000259" key="14">
    <source>
        <dbReference type="Pfam" id="PF04810"/>
    </source>
</evidence>
<dbReference type="InParanoid" id="A0A1Y2G7S4"/>
<dbReference type="GO" id="GO:0006886">
    <property type="term" value="P:intracellular protein transport"/>
    <property type="evidence" value="ECO:0007669"/>
    <property type="project" value="InterPro"/>
</dbReference>
<dbReference type="PANTHER" id="PTHR13803">
    <property type="entry name" value="SEC24-RELATED PROTEIN"/>
    <property type="match status" value="1"/>
</dbReference>
<sequence length="1131" mass="123787">MNYSQPSTPTMRPAQPNPNPSPRPAFRPPHPQQQQQHPISRPGTPGGPPGTPGGYRPPMNGPGQRPPNSPMVSPRPPFNGAMQRPQSPTQRPPMSNMPNGPPGGIHSPGAPLQRPPPIGGMHGSSPMMRPSTLSQPGSPGMPRPYQSPQIQARPPPPGQFMGQNQQIAPGSPAMNPVGYNGPPNLAMQGYAQNRSQPPTPKMPHQQQYQQPQQQQPPMNPPQQPHQNQQPPQFQDPGVPTFSPMNGASTPTSHAGTGAHKPKRMYPQGINSYQDPVANTGFQPATVPGVPPPTGLNQFQPVDQGSQPFVPGVDQGSNFGQPVAAYQQGLQPLAGQPLQPNMNQLANQMGAMNVGQGYGYNSASGPSLSTVALMGVAPRVTDLDTSPPAIILPPNSSITESPHANSDPSYKRCTLNAIPNSAQLLQKSRLPLGLVITPYRSIKEGDEPVPVVTDSIIARCRRCRTYINPFVKFVEGGQRWKCNMCYTLNEVPSSFDYDSQTQQPVDRWQRKELNHAVVEYIAPTEYMVRPPQPLVYLFVIDVSYPAIHSGMVATAATTILESLDRIPDDEGRTKIGVITVDSTIHFYNLNSASGEPQMLVVSDLEDPFLPQPQDLLCNLKECRATLEALLTRMNDMFKDTQNVGNALGPALQTAHKLVSPIGGKILCLQASLPNLGAGELKKREDQKLLGTSKESTLLQAASSFYKTMAIDCSKSQVCVDMFLFGSQYSDVATLSCLPRYTGGSTFFYPAFTAAKSEDALKFAHELAEFLSQRIALEAVMRVRASKGLRMSAFYGNFFVRSTDLLSLPNVPRDQSYSIELSYEDNLNIQTVCFQTALLHTSSYGERRIRVLTLALPVTSNLSDLFVSADQVAISTLLACKAVERGMSSKLEDAREALINKCVDILGVYKTHMTASSTGATPNLQICDNLKLLPLLTLGMLKHVALRGGSQIPTDLRSFAMHLFSTLPSQCLVPYVHPRFYSLHNMPENCGTIGEHGIVMPQPLNLSSERLERGGLFMLEDSQNIFLWISREAVPQLCMDLFGVPNYESIRGGKMTLPSLESDFNQRVNLIVGKTREMRRSAYYPQLYVIKDDGDPALRLWFMSHLIEDRADPAMSYHQFLGHLKDKVNAGSF</sequence>
<feature type="domain" description="Sec23/Sec24 helical" evidence="16">
    <location>
        <begin position="868"/>
        <end position="971"/>
    </location>
</feature>
<evidence type="ECO:0000256" key="7">
    <source>
        <dbReference type="ARBA" id="ARBA00022824"/>
    </source>
</evidence>
<evidence type="ECO:0000256" key="5">
    <source>
        <dbReference type="ARBA" id="ARBA00022448"/>
    </source>
</evidence>
<feature type="domain" description="Sec23/Sec24 trunk" evidence="15">
    <location>
        <begin position="530"/>
        <end position="766"/>
    </location>
</feature>
<dbReference type="SUPFAM" id="SSF53300">
    <property type="entry name" value="vWA-like"/>
    <property type="match status" value="1"/>
</dbReference>
<dbReference type="Pfam" id="PF04811">
    <property type="entry name" value="Sec23_trunk"/>
    <property type="match status" value="1"/>
</dbReference>
<dbReference type="InterPro" id="IPR006896">
    <property type="entry name" value="Sec23/24_trunk_dom"/>
</dbReference>
<dbReference type="GO" id="GO:0000149">
    <property type="term" value="F:SNARE binding"/>
    <property type="evidence" value="ECO:0007669"/>
    <property type="project" value="TreeGrafter"/>
</dbReference>
<feature type="compositionally biased region" description="Low complexity" evidence="12">
    <location>
        <begin position="202"/>
        <end position="216"/>
    </location>
</feature>
<dbReference type="AlphaFoldDB" id="A0A1Y2G7S4"/>
<dbReference type="CDD" id="cd01479">
    <property type="entry name" value="Sec24-like"/>
    <property type="match status" value="1"/>
</dbReference>
<keyword evidence="11" id="KW-0472">Membrane</keyword>
<feature type="domain" description="Zinc finger Sec23/Sec24-type" evidence="14">
    <location>
        <begin position="456"/>
        <end position="493"/>
    </location>
</feature>
<gene>
    <name evidence="18" type="ORF">BCR41DRAFT_426937</name>
</gene>
<evidence type="ECO:0000256" key="6">
    <source>
        <dbReference type="ARBA" id="ARBA00022490"/>
    </source>
</evidence>
<evidence type="ECO:0000259" key="15">
    <source>
        <dbReference type="Pfam" id="PF04811"/>
    </source>
</evidence>
<dbReference type="Pfam" id="PF08033">
    <property type="entry name" value="Sec23_BS"/>
    <property type="match status" value="1"/>
</dbReference>
<keyword evidence="6" id="KW-0963">Cytoplasm</keyword>
<evidence type="ECO:0000256" key="10">
    <source>
        <dbReference type="ARBA" id="ARBA00023034"/>
    </source>
</evidence>
<protein>
    <submittedName>
        <fullName evidence="18">Sec23/Sec24 trunk domain-domain-containing protein</fullName>
    </submittedName>
</protein>
<dbReference type="SUPFAM" id="SSF82754">
    <property type="entry name" value="C-terminal, gelsolin-like domain of Sec23/24"/>
    <property type="match status" value="1"/>
</dbReference>
<dbReference type="InterPro" id="IPR036180">
    <property type="entry name" value="Gelsolin-like_dom_sf"/>
</dbReference>
<feature type="domain" description="Sec23/Sec24 beta-sandwich" evidence="17">
    <location>
        <begin position="775"/>
        <end position="857"/>
    </location>
</feature>
<name>A0A1Y2G7S4_9FUNG</name>
<evidence type="ECO:0000256" key="11">
    <source>
        <dbReference type="ARBA" id="ARBA00023136"/>
    </source>
</evidence>
<dbReference type="RefSeq" id="XP_021875276.1">
    <property type="nucleotide sequence ID" value="XM_022030798.1"/>
</dbReference>
<dbReference type="GO" id="GO:0000139">
    <property type="term" value="C:Golgi membrane"/>
    <property type="evidence" value="ECO:0007669"/>
    <property type="project" value="UniProtKB-SubCell"/>
</dbReference>
<dbReference type="Gene3D" id="2.30.30.380">
    <property type="entry name" value="Zn-finger domain of Sec23/24"/>
    <property type="match status" value="1"/>
</dbReference>
<feature type="compositionally biased region" description="Pro residues" evidence="12">
    <location>
        <begin position="64"/>
        <end position="77"/>
    </location>
</feature>
<evidence type="ECO:0000256" key="8">
    <source>
        <dbReference type="ARBA" id="ARBA00022892"/>
    </source>
</evidence>
<proteinExistence type="inferred from homology"/>
<evidence type="ECO:0000256" key="2">
    <source>
        <dbReference type="ARBA" id="ARBA00004496"/>
    </source>
</evidence>
<dbReference type="InterPro" id="IPR006900">
    <property type="entry name" value="Sec23/24_helical_dom"/>
</dbReference>
<evidence type="ECO:0000259" key="13">
    <source>
        <dbReference type="Pfam" id="PF00626"/>
    </source>
</evidence>
<dbReference type="InterPro" id="IPR036175">
    <property type="entry name" value="Sec23/24_helical_dom_sf"/>
</dbReference>
<reference evidence="18 19" key="1">
    <citation type="submission" date="2016-07" db="EMBL/GenBank/DDBJ databases">
        <title>Pervasive Adenine N6-methylation of Active Genes in Fungi.</title>
        <authorList>
            <consortium name="DOE Joint Genome Institute"/>
            <person name="Mondo S.J."/>
            <person name="Dannebaum R.O."/>
            <person name="Kuo R.C."/>
            <person name="Labutti K."/>
            <person name="Haridas S."/>
            <person name="Kuo A."/>
            <person name="Salamov A."/>
            <person name="Ahrendt S.R."/>
            <person name="Lipzen A."/>
            <person name="Sullivan W."/>
            <person name="Andreopoulos W.B."/>
            <person name="Clum A."/>
            <person name="Lindquist E."/>
            <person name="Daum C."/>
            <person name="Ramamoorthy G.K."/>
            <person name="Gryganskyi A."/>
            <person name="Culley D."/>
            <person name="Magnuson J.K."/>
            <person name="James T.Y."/>
            <person name="O'Malley M.A."/>
            <person name="Stajich J.E."/>
            <person name="Spatafora J.W."/>
            <person name="Visel A."/>
            <person name="Grigoriev I.V."/>
        </authorList>
    </citation>
    <scope>NUCLEOTIDE SEQUENCE [LARGE SCALE GENOMIC DNA]</scope>
    <source>
        <strain evidence="18 19">NRRL 3116</strain>
    </source>
</reference>
<dbReference type="GeneID" id="33572639"/>
<dbReference type="Proteomes" id="UP000193648">
    <property type="component" value="Unassembled WGS sequence"/>
</dbReference>
<keyword evidence="5" id="KW-0813">Transport</keyword>
<dbReference type="PANTHER" id="PTHR13803:SF39">
    <property type="entry name" value="SECRETORY 24AB, ISOFORM A"/>
    <property type="match status" value="1"/>
</dbReference>
<dbReference type="GO" id="GO:0030127">
    <property type="term" value="C:COPII vesicle coat"/>
    <property type="evidence" value="ECO:0007669"/>
    <property type="project" value="InterPro"/>
</dbReference>
<dbReference type="Gene3D" id="3.40.20.10">
    <property type="entry name" value="Severin"/>
    <property type="match status" value="1"/>
</dbReference>
<feature type="compositionally biased region" description="Low complexity" evidence="12">
    <location>
        <begin position="32"/>
        <end position="43"/>
    </location>
</feature>
<feature type="compositionally biased region" description="Pro residues" evidence="12">
    <location>
        <begin position="15"/>
        <end position="31"/>
    </location>
</feature>
<dbReference type="InterPro" id="IPR007123">
    <property type="entry name" value="Gelsolin-like_dom"/>
</dbReference>
<dbReference type="GO" id="GO:0008270">
    <property type="term" value="F:zinc ion binding"/>
    <property type="evidence" value="ECO:0007669"/>
    <property type="project" value="InterPro"/>
</dbReference>
<dbReference type="GO" id="GO:0090110">
    <property type="term" value="P:COPII-coated vesicle cargo loading"/>
    <property type="evidence" value="ECO:0007669"/>
    <property type="project" value="TreeGrafter"/>
</dbReference>
<evidence type="ECO:0000313" key="19">
    <source>
        <dbReference type="Proteomes" id="UP000193648"/>
    </source>
</evidence>
<comment type="caution">
    <text evidence="18">The sequence shown here is derived from an EMBL/GenBank/DDBJ whole genome shotgun (WGS) entry which is preliminary data.</text>
</comment>
<dbReference type="Gene3D" id="2.60.40.1670">
    <property type="entry name" value="beta-sandwich domain of Sec23/24"/>
    <property type="match status" value="1"/>
</dbReference>
<dbReference type="SUPFAM" id="SSF81811">
    <property type="entry name" value="Helical domain of Sec23/24"/>
    <property type="match status" value="1"/>
</dbReference>
<keyword evidence="8" id="KW-0931">ER-Golgi transport</keyword>
<feature type="region of interest" description="Disordered" evidence="12">
    <location>
        <begin position="1"/>
        <end position="262"/>
    </location>
</feature>
<comment type="subcellular location">
    <subcellularLocation>
        <location evidence="2">Cytoplasm</location>
    </subcellularLocation>
    <subcellularLocation>
        <location evidence="3">Endoplasmic reticulum membrane</location>
    </subcellularLocation>
    <subcellularLocation>
        <location evidence="1">Golgi apparatus membrane</location>
    </subcellularLocation>
</comment>
<feature type="domain" description="Gelsolin-like" evidence="13">
    <location>
        <begin position="996"/>
        <end position="1064"/>
    </location>
</feature>
<dbReference type="InterPro" id="IPR036174">
    <property type="entry name" value="Znf_Sec23_Sec24_sf"/>
</dbReference>
<dbReference type="Pfam" id="PF04810">
    <property type="entry name" value="zf-Sec23_Sec24"/>
    <property type="match status" value="1"/>
</dbReference>
<dbReference type="GO" id="GO:0070971">
    <property type="term" value="C:endoplasmic reticulum exit site"/>
    <property type="evidence" value="ECO:0007669"/>
    <property type="project" value="TreeGrafter"/>
</dbReference>
<evidence type="ECO:0000259" key="16">
    <source>
        <dbReference type="Pfam" id="PF04815"/>
    </source>
</evidence>
<dbReference type="SUPFAM" id="SSF81995">
    <property type="entry name" value="beta-sandwich domain of Sec23/24"/>
    <property type="match status" value="1"/>
</dbReference>
<dbReference type="OrthoDB" id="49016at2759"/>
<feature type="compositionally biased region" description="Polar residues" evidence="12">
    <location>
        <begin position="1"/>
        <end position="10"/>
    </location>
</feature>
<evidence type="ECO:0000256" key="1">
    <source>
        <dbReference type="ARBA" id="ARBA00004394"/>
    </source>
</evidence>
<dbReference type="InterPro" id="IPR050550">
    <property type="entry name" value="SEC23_SEC24_subfamily"/>
</dbReference>
<keyword evidence="10" id="KW-0333">Golgi apparatus</keyword>
<dbReference type="Gene3D" id="1.20.120.730">
    <property type="entry name" value="Sec23/Sec24 helical domain"/>
    <property type="match status" value="1"/>
</dbReference>
<keyword evidence="7" id="KW-0256">Endoplasmic reticulum</keyword>
<dbReference type="Pfam" id="PF04815">
    <property type="entry name" value="Sec23_helical"/>
    <property type="match status" value="1"/>
</dbReference>
<accession>A0A1Y2G7S4</accession>
<dbReference type="GO" id="GO:0005789">
    <property type="term" value="C:endoplasmic reticulum membrane"/>
    <property type="evidence" value="ECO:0007669"/>
    <property type="project" value="UniProtKB-SubCell"/>
</dbReference>
<evidence type="ECO:0000256" key="9">
    <source>
        <dbReference type="ARBA" id="ARBA00022927"/>
    </source>
</evidence>
<dbReference type="InterPro" id="IPR006895">
    <property type="entry name" value="Znf_Sec23_Sec24"/>
</dbReference>
<keyword evidence="9" id="KW-0653">Protein transport</keyword>
<dbReference type="EMBL" id="MCFF01000088">
    <property type="protein sequence ID" value="ORY94334.1"/>
    <property type="molecule type" value="Genomic_DNA"/>
</dbReference>
<dbReference type="Pfam" id="PF00626">
    <property type="entry name" value="Gelsolin"/>
    <property type="match status" value="1"/>
</dbReference>
<evidence type="ECO:0000256" key="4">
    <source>
        <dbReference type="ARBA" id="ARBA00008334"/>
    </source>
</evidence>